<evidence type="ECO:0000313" key="2">
    <source>
        <dbReference type="Proteomes" id="UP001152531"/>
    </source>
</evidence>
<dbReference type="EMBL" id="CALSDN010000001">
    <property type="protein sequence ID" value="CAH6718465.1"/>
    <property type="molecule type" value="Genomic_DNA"/>
</dbReference>
<name>A0ACA9Y1M1_9ASCO</name>
<protein>
    <submittedName>
        <fullName evidence="1">Trichosetin biosynthesis cluster Mfsp transporter</fullName>
    </submittedName>
</protein>
<reference evidence="1" key="1">
    <citation type="submission" date="2022-06" db="EMBL/GenBank/DDBJ databases">
        <authorList>
            <person name="Legras J.-L."/>
            <person name="Devillers H."/>
            <person name="Grondin C."/>
        </authorList>
    </citation>
    <scope>NUCLEOTIDE SEQUENCE</scope>
    <source>
        <strain evidence="1">CLIB 1444</strain>
    </source>
</reference>
<comment type="caution">
    <text evidence="1">The sequence shown here is derived from an EMBL/GenBank/DDBJ whole genome shotgun (WGS) entry which is preliminary data.</text>
</comment>
<proteinExistence type="predicted"/>
<gene>
    <name evidence="1" type="ORF">CLIB1444_01S07360</name>
</gene>
<dbReference type="Proteomes" id="UP001152531">
    <property type="component" value="Unassembled WGS sequence"/>
</dbReference>
<keyword evidence="2" id="KW-1185">Reference proteome</keyword>
<evidence type="ECO:0000313" key="1">
    <source>
        <dbReference type="EMBL" id="CAH6718465.1"/>
    </source>
</evidence>
<accession>A0ACA9Y1M1</accession>
<sequence>MSQTIKDDQKSVKSLSTLPSDVDSSMEGYQDSLHEQVKNNYQKDVPLDLRTVTNEAVSRQLSRIQSRLSSIHTRDGDEVLDEEATDPEKQLETVNSRAKFDRFSTKTKYICLGIASMSGFLSPLNSLAILPAIPEIADTFSTTTEVINISNAIYCIFMSLSPCLFSPCSDIYGRRPMFFICCVLYCISNILVAVSQNLAMFFIFRCASALFGTSFFSIGGHIVSDIYHPDQRGRAIAFIILGAQLGTGFGAFLGGVIVNFTSWRVILWVMMGIGAAVLAIAIFFLPETALKTKHAVIIEEMRKLEPKRKFVFVPFNPFKIMTALKYPNLSIDGFIAIATVYTMFMLQTPIREVLEPRFGLTKPLYSGLFYLSPGFGYLVGSFIGGPWADHVVKKYTKIKGRRIPEDRLRTVLIPLGIIYPVSTLIYGWTVQYEKGGMAVPIIFLFFGGVSQTCIFPASNAYCIDSMPELGGDGIASSYFSRYIAAAVASATCLRSINTIGLGWTCTIAAFILWAATACALILIYFGEKLRINALIRYGLREKDEFVEEKD</sequence>
<organism evidence="1 2">
    <name type="scientific">[Candida] jaroonii</name>
    <dbReference type="NCBI Taxonomy" id="467808"/>
    <lineage>
        <taxon>Eukaryota</taxon>
        <taxon>Fungi</taxon>
        <taxon>Dikarya</taxon>
        <taxon>Ascomycota</taxon>
        <taxon>Saccharomycotina</taxon>
        <taxon>Pichiomycetes</taxon>
        <taxon>Debaryomycetaceae</taxon>
        <taxon>Yamadazyma</taxon>
    </lineage>
</organism>